<evidence type="ECO:0000313" key="1">
    <source>
        <dbReference type="EMBL" id="QEG01617.1"/>
    </source>
</evidence>
<name>A0A5B9MNW8_9BACT</name>
<sequence>MRNENPSILGRKDPPPLAVFRLNRDGVPPRTDLARRIAKIVPQEWLKRYNRRIGLGSFCRFLLQPPSIARRPALVGAPPKRDLRLLRFHFHPMFECLE</sequence>
<dbReference type="KEGG" id="smam:Mal15_56950"/>
<proteinExistence type="predicted"/>
<protein>
    <submittedName>
        <fullName evidence="1">Uncharacterized protein</fullName>
    </submittedName>
</protein>
<reference evidence="1 2" key="1">
    <citation type="submission" date="2019-02" db="EMBL/GenBank/DDBJ databases">
        <title>Planctomycetal bacteria perform biofilm scaping via a novel small molecule.</title>
        <authorList>
            <person name="Jeske O."/>
            <person name="Boedeker C."/>
            <person name="Wiegand S."/>
            <person name="Breitling P."/>
            <person name="Kallscheuer N."/>
            <person name="Jogler M."/>
            <person name="Rohde M."/>
            <person name="Petersen J."/>
            <person name="Medema M.H."/>
            <person name="Surup F."/>
            <person name="Jogler C."/>
        </authorList>
    </citation>
    <scope>NUCLEOTIDE SEQUENCE [LARGE SCALE GENOMIC DNA]</scope>
    <source>
        <strain evidence="1 2">Mal15</strain>
    </source>
</reference>
<organism evidence="1 2">
    <name type="scientific">Stieleria maiorica</name>
    <dbReference type="NCBI Taxonomy" id="2795974"/>
    <lineage>
        <taxon>Bacteria</taxon>
        <taxon>Pseudomonadati</taxon>
        <taxon>Planctomycetota</taxon>
        <taxon>Planctomycetia</taxon>
        <taxon>Pirellulales</taxon>
        <taxon>Pirellulaceae</taxon>
        <taxon>Stieleria</taxon>
    </lineage>
</organism>
<accession>A0A5B9MNW8</accession>
<dbReference type="EMBL" id="CP036264">
    <property type="protein sequence ID" value="QEG01617.1"/>
    <property type="molecule type" value="Genomic_DNA"/>
</dbReference>
<dbReference type="AlphaFoldDB" id="A0A5B9MNW8"/>
<gene>
    <name evidence="1" type="ORF">Mal15_56950</name>
</gene>
<evidence type="ECO:0000313" key="2">
    <source>
        <dbReference type="Proteomes" id="UP000321353"/>
    </source>
</evidence>
<dbReference type="Proteomes" id="UP000321353">
    <property type="component" value="Chromosome"/>
</dbReference>
<keyword evidence="2" id="KW-1185">Reference proteome</keyword>